<evidence type="ECO:0000313" key="1">
    <source>
        <dbReference type="EMBL" id="CUX30179.1"/>
    </source>
</evidence>
<gene>
    <name evidence="1" type="ORF">AGR7C_Cc240043</name>
</gene>
<protein>
    <submittedName>
        <fullName evidence="1">Uncharacterized protein</fullName>
    </submittedName>
</protein>
<proteinExistence type="predicted"/>
<sequence>MAAVFAAALPPVGTAAAHSLMRGPEGAGGARKFRALKMRDGAVRSVPFPERAVSPAA</sequence>
<dbReference type="Proteomes" id="UP000191987">
    <property type="component" value="Unassembled WGS sequence"/>
</dbReference>
<reference evidence="1 2" key="1">
    <citation type="submission" date="2016-01" db="EMBL/GenBank/DDBJ databases">
        <authorList>
            <person name="Oliw E.H."/>
        </authorList>
    </citation>
    <scope>NUCLEOTIDE SEQUENCE [LARGE SCALE GENOMIC DNA]</scope>
    <source>
        <strain evidence="1 2">Zutra 3-1</strain>
    </source>
</reference>
<dbReference type="AlphaFoldDB" id="A0A1S7Q2S6"/>
<dbReference type="EMBL" id="FBWG01000017">
    <property type="protein sequence ID" value="CUX30179.1"/>
    <property type="molecule type" value="Genomic_DNA"/>
</dbReference>
<evidence type="ECO:0000313" key="2">
    <source>
        <dbReference type="Proteomes" id="UP000191987"/>
    </source>
</evidence>
<accession>A0A1S7Q2S6</accession>
<name>A0A1S7Q2S6_9HYPH</name>
<organism evidence="1 2">
    <name type="scientific">Agrobacterium deltaense Zutra 3/1</name>
    <dbReference type="NCBI Taxonomy" id="1183427"/>
    <lineage>
        <taxon>Bacteria</taxon>
        <taxon>Pseudomonadati</taxon>
        <taxon>Pseudomonadota</taxon>
        <taxon>Alphaproteobacteria</taxon>
        <taxon>Hyphomicrobiales</taxon>
        <taxon>Rhizobiaceae</taxon>
        <taxon>Rhizobium/Agrobacterium group</taxon>
        <taxon>Agrobacterium</taxon>
    </lineage>
</organism>